<reference evidence="6" key="1">
    <citation type="journal article" date="2017" name="Nature">
        <title>The genome of Chenopodium quinoa.</title>
        <authorList>
            <person name="Jarvis D.E."/>
            <person name="Ho Y.S."/>
            <person name="Lightfoot D.J."/>
            <person name="Schmoeckel S.M."/>
            <person name="Li B."/>
            <person name="Borm T.J.A."/>
            <person name="Ohyanagi H."/>
            <person name="Mineta K."/>
            <person name="Michell C.T."/>
            <person name="Saber N."/>
            <person name="Kharbatia N.M."/>
            <person name="Rupper R.R."/>
            <person name="Sharp A.R."/>
            <person name="Dally N."/>
            <person name="Boughton B.A."/>
            <person name="Woo Y.H."/>
            <person name="Gao G."/>
            <person name="Schijlen E.G.W.M."/>
            <person name="Guo X."/>
            <person name="Momin A.A."/>
            <person name="Negrao S."/>
            <person name="Al-Babili S."/>
            <person name="Gehring C."/>
            <person name="Roessner U."/>
            <person name="Jung C."/>
            <person name="Murphy K."/>
            <person name="Arold S.T."/>
            <person name="Gojobori T."/>
            <person name="van der Linden C.G."/>
            <person name="van Loo E.N."/>
            <person name="Jellen E.N."/>
            <person name="Maughan P.J."/>
            <person name="Tester M."/>
        </authorList>
    </citation>
    <scope>NUCLEOTIDE SEQUENCE [LARGE SCALE GENOMIC DNA]</scope>
    <source>
        <strain evidence="6">cv. PI 614886</strain>
    </source>
</reference>
<keyword evidence="7" id="KW-1185">Reference proteome</keyword>
<dbReference type="SMR" id="A0A803KZK3"/>
<evidence type="ECO:0000313" key="7">
    <source>
        <dbReference type="Proteomes" id="UP000596660"/>
    </source>
</evidence>
<comment type="similarity">
    <text evidence="1 4">Belongs to the UDP-glycosyltransferase family.</text>
</comment>
<dbReference type="FunFam" id="3.40.50.2000:FF:000054">
    <property type="entry name" value="Glycosyltransferase"/>
    <property type="match status" value="1"/>
</dbReference>
<evidence type="ECO:0000256" key="5">
    <source>
        <dbReference type="RuleBase" id="RU362057"/>
    </source>
</evidence>
<dbReference type="Gene3D" id="3.40.50.2000">
    <property type="entry name" value="Glycogen Phosphorylase B"/>
    <property type="match status" value="2"/>
</dbReference>
<dbReference type="Proteomes" id="UP000596660">
    <property type="component" value="Unplaced"/>
</dbReference>
<dbReference type="KEGG" id="cqi:110714266"/>
<accession>A0A803KZK3</accession>
<dbReference type="OMA" id="KAATKWI"/>
<organism evidence="6 7">
    <name type="scientific">Chenopodium quinoa</name>
    <name type="common">Quinoa</name>
    <dbReference type="NCBI Taxonomy" id="63459"/>
    <lineage>
        <taxon>Eukaryota</taxon>
        <taxon>Viridiplantae</taxon>
        <taxon>Streptophyta</taxon>
        <taxon>Embryophyta</taxon>
        <taxon>Tracheophyta</taxon>
        <taxon>Spermatophyta</taxon>
        <taxon>Magnoliopsida</taxon>
        <taxon>eudicotyledons</taxon>
        <taxon>Gunneridae</taxon>
        <taxon>Pentapetalae</taxon>
        <taxon>Caryophyllales</taxon>
        <taxon>Chenopodiaceae</taxon>
        <taxon>Chenopodioideae</taxon>
        <taxon>Atripliceae</taxon>
        <taxon>Chenopodium</taxon>
    </lineage>
</organism>
<evidence type="ECO:0000256" key="4">
    <source>
        <dbReference type="RuleBase" id="RU003718"/>
    </source>
</evidence>
<reference evidence="6" key="2">
    <citation type="submission" date="2021-03" db="UniProtKB">
        <authorList>
            <consortium name="EnsemblPlants"/>
        </authorList>
    </citation>
    <scope>IDENTIFICATION</scope>
</reference>
<evidence type="ECO:0000256" key="3">
    <source>
        <dbReference type="ARBA" id="ARBA00022679"/>
    </source>
</evidence>
<dbReference type="SUPFAM" id="SSF53756">
    <property type="entry name" value="UDP-Glycosyltransferase/glycogen phosphorylase"/>
    <property type="match status" value="1"/>
</dbReference>
<dbReference type="PANTHER" id="PTHR48046:SF6">
    <property type="entry name" value="GLYCOSYLTRANSFERASE"/>
    <property type="match status" value="1"/>
</dbReference>
<evidence type="ECO:0000256" key="1">
    <source>
        <dbReference type="ARBA" id="ARBA00009995"/>
    </source>
</evidence>
<dbReference type="GO" id="GO:0008194">
    <property type="term" value="F:UDP-glycosyltransferase activity"/>
    <property type="evidence" value="ECO:0007669"/>
    <property type="project" value="InterPro"/>
</dbReference>
<dbReference type="CDD" id="cd03784">
    <property type="entry name" value="GT1_Gtf-like"/>
    <property type="match status" value="1"/>
</dbReference>
<dbReference type="Pfam" id="PF00201">
    <property type="entry name" value="UDPGT"/>
    <property type="match status" value="1"/>
</dbReference>
<gene>
    <name evidence="6" type="primary">LOC110714266</name>
</gene>
<dbReference type="EC" id="2.4.1.-" evidence="5"/>
<keyword evidence="3 4" id="KW-0808">Transferase</keyword>
<dbReference type="PROSITE" id="PS00375">
    <property type="entry name" value="UDPGT"/>
    <property type="match status" value="1"/>
</dbReference>
<name>A0A803KZK3_CHEQI</name>
<evidence type="ECO:0000313" key="6">
    <source>
        <dbReference type="EnsemblPlants" id="AUR62004463-RA:cds"/>
    </source>
</evidence>
<sequence>MEQKQLNVAIISSPGIGHLISFVELAKILISRFNFTITLILPSRVNDQPSEAQSSLLSSLPNAISYVYLPPIDLSHVETDDLDVVISLVVVHSVPFIRDALSALPRLVAVVTDLFGTPVYDVARELGVPPYLYFFTNAMYLLFLFHLPKLHETVSCEFRDMVDPVILPGCVPIHGKDFEDGLQDRKSEAYSWIFYHLKRYGLVEGILINTFLDLEPGAIRGLQTEDPNRPPVYPIGPIVRSGMDMGCKVGGLECLRWLDQQPSRSVLFVSFGSGGTLSYDQLSELAIGLEKSGVRFLWVVKGPNEESSFGSYYNGHDQDESFGFLPNGFVNRTKDRGLLISSWAPQIEVLSHKSTGGFLTHCGWNSILESVIHVMPLIAWPLYAEQNMNATILEEGLEVALRPEINKHGIVEADRVAKVVKELMLGANGRRIRNLMKELSDCAKRAISETGDSTKSLNDVASEWMLAKAKECSNI</sequence>
<dbReference type="PANTHER" id="PTHR48046">
    <property type="entry name" value="UDP-GLYCOSYLTRANSFERASE 72E1"/>
    <property type="match status" value="1"/>
</dbReference>
<dbReference type="OrthoDB" id="5835829at2759"/>
<dbReference type="FunFam" id="3.40.50.2000:FF:000051">
    <property type="entry name" value="Glycosyltransferase"/>
    <property type="match status" value="1"/>
</dbReference>
<keyword evidence="2 4" id="KW-0328">Glycosyltransferase</keyword>
<dbReference type="InterPro" id="IPR002213">
    <property type="entry name" value="UDP_glucos_trans"/>
</dbReference>
<dbReference type="Gramene" id="AUR62004463-RA">
    <property type="protein sequence ID" value="AUR62004463-RA:cds"/>
    <property type="gene ID" value="AUR62004463"/>
</dbReference>
<dbReference type="GeneID" id="110714266"/>
<proteinExistence type="inferred from homology"/>
<dbReference type="AlphaFoldDB" id="A0A803KZK3"/>
<dbReference type="EnsemblPlants" id="AUR62004463-RA">
    <property type="protein sequence ID" value="AUR62004463-RA:cds"/>
    <property type="gene ID" value="AUR62004463"/>
</dbReference>
<evidence type="ECO:0000256" key="2">
    <source>
        <dbReference type="ARBA" id="ARBA00022676"/>
    </source>
</evidence>
<dbReference type="InterPro" id="IPR035595">
    <property type="entry name" value="UDP_glycos_trans_CS"/>
</dbReference>
<dbReference type="RefSeq" id="XP_021748457.1">
    <property type="nucleotide sequence ID" value="XM_021892765.1"/>
</dbReference>
<protein>
    <recommendedName>
        <fullName evidence="5">Glycosyltransferase</fullName>
        <ecNumber evidence="5">2.4.1.-</ecNumber>
    </recommendedName>
</protein>